<accession>K9TJZ4</accession>
<evidence type="ECO:0000313" key="2">
    <source>
        <dbReference type="Proteomes" id="UP000010367"/>
    </source>
</evidence>
<proteinExistence type="predicted"/>
<organism evidence="1 2">
    <name type="scientific">Oscillatoria acuminata PCC 6304</name>
    <dbReference type="NCBI Taxonomy" id="56110"/>
    <lineage>
        <taxon>Bacteria</taxon>
        <taxon>Bacillati</taxon>
        <taxon>Cyanobacteriota</taxon>
        <taxon>Cyanophyceae</taxon>
        <taxon>Oscillatoriophycideae</taxon>
        <taxon>Oscillatoriales</taxon>
        <taxon>Oscillatoriaceae</taxon>
        <taxon>Oscillatoria</taxon>
    </lineage>
</organism>
<dbReference type="KEGG" id="oac:Oscil6304_3146"/>
<name>K9TJZ4_9CYAN</name>
<protein>
    <submittedName>
        <fullName evidence="1">Uncharacterized protein</fullName>
    </submittedName>
</protein>
<dbReference type="InParanoid" id="K9TJZ4"/>
<dbReference type="EMBL" id="CP003607">
    <property type="protein sequence ID" value="AFY82728.1"/>
    <property type="molecule type" value="Genomic_DNA"/>
</dbReference>
<evidence type="ECO:0000313" key="1">
    <source>
        <dbReference type="EMBL" id="AFY82728.1"/>
    </source>
</evidence>
<gene>
    <name evidence="1" type="ORF">Oscil6304_3146</name>
</gene>
<dbReference type="HOGENOM" id="CLU_3101604_0_0_3"/>
<dbReference type="AlphaFoldDB" id="K9TJZ4"/>
<keyword evidence="2" id="KW-1185">Reference proteome</keyword>
<sequence length="51" mass="5669">MIPMITRLIDGGNRAMDSEAVPRQFEVIQAADVALDQSQAEERDRLTIALL</sequence>
<dbReference type="Proteomes" id="UP000010367">
    <property type="component" value="Chromosome"/>
</dbReference>
<reference evidence="1 2" key="1">
    <citation type="submission" date="2012-06" db="EMBL/GenBank/DDBJ databases">
        <title>Finished chromosome of genome of Oscillatoria acuminata PCC 6304.</title>
        <authorList>
            <consortium name="US DOE Joint Genome Institute"/>
            <person name="Gugger M."/>
            <person name="Coursin T."/>
            <person name="Rippka R."/>
            <person name="Tandeau De Marsac N."/>
            <person name="Huntemann M."/>
            <person name="Wei C.-L."/>
            <person name="Han J."/>
            <person name="Detter J.C."/>
            <person name="Han C."/>
            <person name="Tapia R."/>
            <person name="Davenport K."/>
            <person name="Daligault H."/>
            <person name="Erkkila T."/>
            <person name="Gu W."/>
            <person name="Munk A.C.C."/>
            <person name="Teshima H."/>
            <person name="Xu Y."/>
            <person name="Chain P."/>
            <person name="Chen A."/>
            <person name="Krypides N."/>
            <person name="Mavromatis K."/>
            <person name="Markowitz V."/>
            <person name="Szeto E."/>
            <person name="Ivanova N."/>
            <person name="Mikhailova N."/>
            <person name="Ovchinnikova G."/>
            <person name="Pagani I."/>
            <person name="Pati A."/>
            <person name="Goodwin L."/>
            <person name="Peters L."/>
            <person name="Pitluck S."/>
            <person name="Woyke T."/>
            <person name="Kerfeld C."/>
        </authorList>
    </citation>
    <scope>NUCLEOTIDE SEQUENCE [LARGE SCALE GENOMIC DNA]</scope>
    <source>
        <strain evidence="1 2">PCC 6304</strain>
    </source>
</reference>
<dbReference type="STRING" id="56110.Oscil6304_3146"/>